<name>A0A1J7H0W1_LUPAN</name>
<dbReference type="EMBL" id="CM007368">
    <property type="protein sequence ID" value="OIW06228.1"/>
    <property type="molecule type" value="Genomic_DNA"/>
</dbReference>
<reference evidence="2 3" key="1">
    <citation type="journal article" date="2017" name="Plant Biotechnol. J.">
        <title>A comprehensive draft genome sequence for lupin (Lupinus angustifolius), an emerging health food: insights into plant-microbe interactions and legume evolution.</title>
        <authorList>
            <person name="Hane J.K."/>
            <person name="Ming Y."/>
            <person name="Kamphuis L.G."/>
            <person name="Nelson M.N."/>
            <person name="Garg G."/>
            <person name="Atkins C.A."/>
            <person name="Bayer P.E."/>
            <person name="Bravo A."/>
            <person name="Bringans S."/>
            <person name="Cannon S."/>
            <person name="Edwards D."/>
            <person name="Foley R."/>
            <person name="Gao L.L."/>
            <person name="Harrison M.J."/>
            <person name="Huang W."/>
            <person name="Hurgobin B."/>
            <person name="Li S."/>
            <person name="Liu C.W."/>
            <person name="McGrath A."/>
            <person name="Morahan G."/>
            <person name="Murray J."/>
            <person name="Weller J."/>
            <person name="Jian J."/>
            <person name="Singh K.B."/>
        </authorList>
    </citation>
    <scope>NUCLEOTIDE SEQUENCE [LARGE SCALE GENOMIC DNA]</scope>
    <source>
        <strain evidence="3">cv. Tanjil</strain>
        <tissue evidence="2">Whole plant</tissue>
    </source>
</reference>
<gene>
    <name evidence="2" type="ORF">TanjilG_03853</name>
</gene>
<accession>A0A1J7H0W1</accession>
<dbReference type="Gramene" id="OIW06228">
    <property type="protein sequence ID" value="OIW06228"/>
    <property type="gene ID" value="TanjilG_03853"/>
</dbReference>
<evidence type="ECO:0000313" key="3">
    <source>
        <dbReference type="Proteomes" id="UP000188354"/>
    </source>
</evidence>
<keyword evidence="1" id="KW-0472">Membrane</keyword>
<feature type="transmembrane region" description="Helical" evidence="1">
    <location>
        <begin position="6"/>
        <end position="26"/>
    </location>
</feature>
<keyword evidence="3" id="KW-1185">Reference proteome</keyword>
<proteinExistence type="predicted"/>
<dbReference type="AlphaFoldDB" id="A0A1J7H0W1"/>
<keyword evidence="1" id="KW-0812">Transmembrane</keyword>
<sequence length="104" mass="11366">MNGIDMSLFILFLLNIVITFSSLLLLPLFDAGQKEVDVVGKYKAEIEEGLGQGLVSELMMRSHYVVVQYVVAAVGEELPPDSDIVGTKEIDHVKMVETVLVSVA</sequence>
<protein>
    <submittedName>
        <fullName evidence="2">Uncharacterized protein</fullName>
    </submittedName>
</protein>
<dbReference type="Proteomes" id="UP000188354">
    <property type="component" value="Chromosome LG08"/>
</dbReference>
<evidence type="ECO:0000256" key="1">
    <source>
        <dbReference type="SAM" id="Phobius"/>
    </source>
</evidence>
<organism evidence="2 3">
    <name type="scientific">Lupinus angustifolius</name>
    <name type="common">Narrow-leaved blue lupine</name>
    <dbReference type="NCBI Taxonomy" id="3871"/>
    <lineage>
        <taxon>Eukaryota</taxon>
        <taxon>Viridiplantae</taxon>
        <taxon>Streptophyta</taxon>
        <taxon>Embryophyta</taxon>
        <taxon>Tracheophyta</taxon>
        <taxon>Spermatophyta</taxon>
        <taxon>Magnoliopsida</taxon>
        <taxon>eudicotyledons</taxon>
        <taxon>Gunneridae</taxon>
        <taxon>Pentapetalae</taxon>
        <taxon>rosids</taxon>
        <taxon>fabids</taxon>
        <taxon>Fabales</taxon>
        <taxon>Fabaceae</taxon>
        <taxon>Papilionoideae</taxon>
        <taxon>50 kb inversion clade</taxon>
        <taxon>genistoids sensu lato</taxon>
        <taxon>core genistoids</taxon>
        <taxon>Genisteae</taxon>
        <taxon>Lupinus</taxon>
    </lineage>
</organism>
<evidence type="ECO:0000313" key="2">
    <source>
        <dbReference type="EMBL" id="OIW06228.1"/>
    </source>
</evidence>
<keyword evidence="1" id="KW-1133">Transmembrane helix</keyword>